<dbReference type="Proteomes" id="UP000271162">
    <property type="component" value="Unassembled WGS sequence"/>
</dbReference>
<proteinExistence type="predicted"/>
<organism evidence="3">
    <name type="scientific">Nippostrongylus brasiliensis</name>
    <name type="common">Rat hookworm</name>
    <dbReference type="NCBI Taxonomy" id="27835"/>
    <lineage>
        <taxon>Eukaryota</taxon>
        <taxon>Metazoa</taxon>
        <taxon>Ecdysozoa</taxon>
        <taxon>Nematoda</taxon>
        <taxon>Chromadorea</taxon>
        <taxon>Rhabditida</taxon>
        <taxon>Rhabditina</taxon>
        <taxon>Rhabditomorpha</taxon>
        <taxon>Strongyloidea</taxon>
        <taxon>Heligmosomidae</taxon>
        <taxon>Nippostrongylus</taxon>
    </lineage>
</organism>
<reference evidence="3" key="1">
    <citation type="submission" date="2017-02" db="UniProtKB">
        <authorList>
            <consortium name="WormBaseParasite"/>
        </authorList>
    </citation>
    <scope>IDENTIFICATION</scope>
</reference>
<dbReference type="EMBL" id="UYSL01007090">
    <property type="protein sequence ID" value="VDL67698.1"/>
    <property type="molecule type" value="Genomic_DNA"/>
</dbReference>
<keyword evidence="2" id="KW-1185">Reference proteome</keyword>
<dbReference type="WBParaSite" id="NBR_0000410701-mRNA-1">
    <property type="protein sequence ID" value="NBR_0000410701-mRNA-1"/>
    <property type="gene ID" value="NBR_0000410701"/>
</dbReference>
<gene>
    <name evidence="1" type="ORF">NBR_LOCUS4109</name>
</gene>
<evidence type="ECO:0000313" key="3">
    <source>
        <dbReference type="WBParaSite" id="NBR_0000410701-mRNA-1"/>
    </source>
</evidence>
<name>A0A0N4XNK5_NIPBR</name>
<reference evidence="1 2" key="2">
    <citation type="submission" date="2018-11" db="EMBL/GenBank/DDBJ databases">
        <authorList>
            <consortium name="Pathogen Informatics"/>
        </authorList>
    </citation>
    <scope>NUCLEOTIDE SEQUENCE [LARGE SCALE GENOMIC DNA]</scope>
</reference>
<protein>
    <submittedName>
        <fullName evidence="3">Ovule protein</fullName>
    </submittedName>
</protein>
<dbReference type="AlphaFoldDB" id="A0A0N4XNK5"/>
<accession>A0A0N4XNK5</accession>
<sequence>MKLSCSFRIRTPSLFHQENRSSVWLNWWELRTTRYSTPLLKELKVHSALTTAVLCIIEESQKRTHGTSHYW</sequence>
<evidence type="ECO:0000313" key="1">
    <source>
        <dbReference type="EMBL" id="VDL67698.1"/>
    </source>
</evidence>
<evidence type="ECO:0000313" key="2">
    <source>
        <dbReference type="Proteomes" id="UP000271162"/>
    </source>
</evidence>